<reference evidence="1 2" key="1">
    <citation type="submission" date="2017-03" db="EMBL/GenBank/DDBJ databases">
        <title>Genome comparison of Photorhabdus luminescens strain 0813-124 phase variants.</title>
        <authorList>
            <person name="Chien C.-C."/>
            <person name="Chen W.-J."/>
            <person name="Shih M.-C."/>
            <person name="Hsieh F.-C."/>
        </authorList>
    </citation>
    <scope>NUCLEOTIDE SEQUENCE [LARGE SCALE GENOMIC DNA]</scope>
    <source>
        <strain evidence="1 2">0813-124 phase II</strain>
    </source>
</reference>
<evidence type="ECO:0000313" key="1">
    <source>
        <dbReference type="EMBL" id="QXF32357.1"/>
    </source>
</evidence>
<keyword evidence="2" id="KW-1185">Reference proteome</keyword>
<organism evidence="1 2">
    <name type="scientific">Photorhabdus akhurstii</name>
    <dbReference type="NCBI Taxonomy" id="171438"/>
    <lineage>
        <taxon>Bacteria</taxon>
        <taxon>Pseudomonadati</taxon>
        <taxon>Pseudomonadota</taxon>
        <taxon>Gammaproteobacteria</taxon>
        <taxon>Enterobacterales</taxon>
        <taxon>Morganellaceae</taxon>
        <taxon>Photorhabdus</taxon>
    </lineage>
</organism>
<accession>A0ABX8LU11</accession>
<dbReference type="Proteomes" id="UP000693715">
    <property type="component" value="Chromosome"/>
</dbReference>
<gene>
    <name evidence="1" type="ORF">B0X70_03670</name>
</gene>
<sequence>MLHVENNLTSSEDKDFCLFANVNASQVSNGFIGSGGEWLLWRDSHKLNIENIKNKFIYNTVN</sequence>
<protein>
    <submittedName>
        <fullName evidence="1">Uncharacterized protein</fullName>
    </submittedName>
</protein>
<dbReference type="EMBL" id="CP020335">
    <property type="protein sequence ID" value="QXF32357.1"/>
    <property type="molecule type" value="Genomic_DNA"/>
</dbReference>
<proteinExistence type="predicted"/>
<evidence type="ECO:0000313" key="2">
    <source>
        <dbReference type="Proteomes" id="UP000693715"/>
    </source>
</evidence>
<name>A0ABX8LU11_9GAMM</name>